<dbReference type="Gene3D" id="1.10.630.10">
    <property type="entry name" value="Cytochrome P450"/>
    <property type="match status" value="1"/>
</dbReference>
<accession>A0AAV5G1E4</accession>
<dbReference type="AlphaFoldDB" id="A0AAV5G1E4"/>
<evidence type="ECO:0000313" key="7">
    <source>
        <dbReference type="Proteomes" id="UP001054889"/>
    </source>
</evidence>
<dbReference type="GO" id="GO:0004497">
    <property type="term" value="F:monooxygenase activity"/>
    <property type="evidence" value="ECO:0007669"/>
    <property type="project" value="UniProtKB-KW"/>
</dbReference>
<keyword evidence="5" id="KW-0503">Monooxygenase</keyword>
<dbReference type="InterPro" id="IPR036396">
    <property type="entry name" value="Cyt_P450_sf"/>
</dbReference>
<dbReference type="PANTHER" id="PTHR24296">
    <property type="entry name" value="CYTOCHROME P450"/>
    <property type="match status" value="1"/>
</dbReference>
<comment type="caution">
    <text evidence="6">The sequence shown here is derived from an EMBL/GenBank/DDBJ whole genome shotgun (WGS) entry which is preliminary data.</text>
</comment>
<keyword evidence="5" id="KW-0349">Heme</keyword>
<dbReference type="Pfam" id="PF00067">
    <property type="entry name" value="p450"/>
    <property type="match status" value="1"/>
</dbReference>
<dbReference type="GO" id="GO:0005506">
    <property type="term" value="F:iron ion binding"/>
    <property type="evidence" value="ECO:0007669"/>
    <property type="project" value="InterPro"/>
</dbReference>
<dbReference type="PROSITE" id="PS00086">
    <property type="entry name" value="CYTOCHROME_P450"/>
    <property type="match status" value="1"/>
</dbReference>
<dbReference type="InterPro" id="IPR001128">
    <property type="entry name" value="Cyt_P450"/>
</dbReference>
<keyword evidence="4 5" id="KW-0408">Iron</keyword>
<evidence type="ECO:0000256" key="3">
    <source>
        <dbReference type="ARBA" id="ARBA00023002"/>
    </source>
</evidence>
<evidence type="ECO:0000313" key="6">
    <source>
        <dbReference type="EMBL" id="GJN41042.1"/>
    </source>
</evidence>
<dbReference type="SUPFAM" id="SSF48264">
    <property type="entry name" value="Cytochrome P450"/>
    <property type="match status" value="1"/>
</dbReference>
<organism evidence="6 7">
    <name type="scientific">Eleusine coracana subsp. coracana</name>
    <dbReference type="NCBI Taxonomy" id="191504"/>
    <lineage>
        <taxon>Eukaryota</taxon>
        <taxon>Viridiplantae</taxon>
        <taxon>Streptophyta</taxon>
        <taxon>Embryophyta</taxon>
        <taxon>Tracheophyta</taxon>
        <taxon>Spermatophyta</taxon>
        <taxon>Magnoliopsida</taxon>
        <taxon>Liliopsida</taxon>
        <taxon>Poales</taxon>
        <taxon>Poaceae</taxon>
        <taxon>PACMAD clade</taxon>
        <taxon>Chloridoideae</taxon>
        <taxon>Cynodonteae</taxon>
        <taxon>Eleusininae</taxon>
        <taxon>Eleusine</taxon>
    </lineage>
</organism>
<evidence type="ECO:0000256" key="2">
    <source>
        <dbReference type="ARBA" id="ARBA00022723"/>
    </source>
</evidence>
<reference evidence="6" key="2">
    <citation type="submission" date="2021-12" db="EMBL/GenBank/DDBJ databases">
        <title>Resequencing data analysis of finger millet.</title>
        <authorList>
            <person name="Hatakeyama M."/>
            <person name="Aluri S."/>
            <person name="Balachadran M.T."/>
            <person name="Sivarajan S.R."/>
            <person name="Poveda L."/>
            <person name="Shimizu-Inatsugi R."/>
            <person name="Schlapbach R."/>
            <person name="Sreeman S.M."/>
            <person name="Shimizu K.K."/>
        </authorList>
    </citation>
    <scope>NUCLEOTIDE SEQUENCE</scope>
</reference>
<evidence type="ECO:0000256" key="4">
    <source>
        <dbReference type="ARBA" id="ARBA00023004"/>
    </source>
</evidence>
<dbReference type="GO" id="GO:0006629">
    <property type="term" value="P:lipid metabolic process"/>
    <property type="evidence" value="ECO:0007669"/>
    <property type="project" value="UniProtKB-ARBA"/>
</dbReference>
<protein>
    <submittedName>
        <fullName evidence="6">Uncharacterized protein</fullName>
    </submittedName>
</protein>
<dbReference type="EMBL" id="BQKI01000199">
    <property type="protein sequence ID" value="GJN41042.1"/>
    <property type="molecule type" value="Genomic_DNA"/>
</dbReference>
<sequence>MHYLHAALTESMRLYPPVPIDSQSCAADDALPDGKGWTVTYSAYAMGRIQAIWGHDCMEFRPERWLDNSGAFQPASPFQYTVFHAGPRMCLGKEMANLQMKSIVASVFKEFVLDVVGKEARARVPDHVLSVTLRMKGGLPVKVRTRLLRLRKNMDSFTTSSSGV</sequence>
<dbReference type="InterPro" id="IPR017972">
    <property type="entry name" value="Cyt_P450_CS"/>
</dbReference>
<keyword evidence="3 5" id="KW-0560">Oxidoreductase</keyword>
<proteinExistence type="inferred from homology"/>
<keyword evidence="7" id="KW-1185">Reference proteome</keyword>
<dbReference type="GO" id="GO:0020037">
    <property type="term" value="F:heme binding"/>
    <property type="evidence" value="ECO:0007669"/>
    <property type="project" value="InterPro"/>
</dbReference>
<dbReference type="GO" id="GO:0016705">
    <property type="term" value="F:oxidoreductase activity, acting on paired donors, with incorporation or reduction of molecular oxygen"/>
    <property type="evidence" value="ECO:0007669"/>
    <property type="project" value="InterPro"/>
</dbReference>
<dbReference type="Proteomes" id="UP001054889">
    <property type="component" value="Unassembled WGS sequence"/>
</dbReference>
<evidence type="ECO:0000256" key="1">
    <source>
        <dbReference type="ARBA" id="ARBA00010617"/>
    </source>
</evidence>
<comment type="similarity">
    <text evidence="1 5">Belongs to the cytochrome P450 family.</text>
</comment>
<reference evidence="6" key="1">
    <citation type="journal article" date="2018" name="DNA Res.">
        <title>Multiple hybrid de novo genome assembly of finger millet, an orphan allotetraploid crop.</title>
        <authorList>
            <person name="Hatakeyama M."/>
            <person name="Aluri S."/>
            <person name="Balachadran M.T."/>
            <person name="Sivarajan S.R."/>
            <person name="Patrignani A."/>
            <person name="Gruter S."/>
            <person name="Poveda L."/>
            <person name="Shimizu-Inatsugi R."/>
            <person name="Baeten J."/>
            <person name="Francoijs K.J."/>
            <person name="Nataraja K.N."/>
            <person name="Reddy Y.A.N."/>
            <person name="Phadnis S."/>
            <person name="Ravikumar R.L."/>
            <person name="Schlapbach R."/>
            <person name="Sreeman S.M."/>
            <person name="Shimizu K.K."/>
        </authorList>
    </citation>
    <scope>NUCLEOTIDE SEQUENCE</scope>
</reference>
<gene>
    <name evidence="6" type="primary">gn00366</name>
    <name evidence="6" type="ORF">PR202_gn00366</name>
</gene>
<dbReference type="PRINTS" id="PR00385">
    <property type="entry name" value="P450"/>
</dbReference>
<keyword evidence="2 5" id="KW-0479">Metal-binding</keyword>
<evidence type="ECO:0000256" key="5">
    <source>
        <dbReference type="RuleBase" id="RU000461"/>
    </source>
</evidence>
<name>A0AAV5G1E4_ELECO</name>